<gene>
    <name evidence="7" type="ORF">PAHA3_2931</name>
</gene>
<proteinExistence type="predicted"/>
<reference evidence="8" key="2">
    <citation type="submission" date="2016-01" db="EMBL/GenBank/DDBJ databases">
        <title>Draft Genome Sequence of Paenibacillus amylolyticus Heshi-A3 that Was Isolated from Fermented Rice Bran with Aging Salted Mackerel, Which Was Named Heshiko as Traditional Fermented Seafood in Japan.</title>
        <authorList>
            <person name="Akuzawa S."/>
            <person name="Nakagawa J."/>
            <person name="Kanekatsu T."/>
            <person name="Kubota E."/>
            <person name="Ohtake R."/>
            <person name="Suzuki T."/>
            <person name="Kanesaki Y."/>
        </authorList>
    </citation>
    <scope>NUCLEOTIDE SEQUENCE [LARGE SCALE GENOMIC DNA]</scope>
    <source>
        <strain evidence="8">Heshi-A3</strain>
    </source>
</reference>
<organism evidence="7 8">
    <name type="scientific">Paenibacillus amylolyticus</name>
    <dbReference type="NCBI Taxonomy" id="1451"/>
    <lineage>
        <taxon>Bacteria</taxon>
        <taxon>Bacillati</taxon>
        <taxon>Bacillota</taxon>
        <taxon>Bacilli</taxon>
        <taxon>Bacillales</taxon>
        <taxon>Paenibacillaceae</taxon>
        <taxon>Paenibacillus</taxon>
    </lineage>
</organism>
<keyword evidence="4 5" id="KW-0067">ATP-binding</keyword>
<dbReference type="InterPro" id="IPR024466">
    <property type="entry name" value="CHP02679_N"/>
</dbReference>
<protein>
    <submittedName>
        <fullName evidence="7">Serine/threonine protein kinase</fullName>
    </submittedName>
</protein>
<keyword evidence="7" id="KW-0723">Serine/threonine-protein kinase</keyword>
<dbReference type="PROSITE" id="PS50011">
    <property type="entry name" value="PROTEIN_KINASE_DOM"/>
    <property type="match status" value="1"/>
</dbReference>
<dbReference type="GO" id="GO:0005829">
    <property type="term" value="C:cytosol"/>
    <property type="evidence" value="ECO:0007669"/>
    <property type="project" value="TreeGrafter"/>
</dbReference>
<keyword evidence="2 5" id="KW-0547">Nucleotide-binding</keyword>
<dbReference type="RefSeq" id="WP_062835320.1">
    <property type="nucleotide sequence ID" value="NZ_BCNV01000001.1"/>
</dbReference>
<evidence type="ECO:0000256" key="1">
    <source>
        <dbReference type="ARBA" id="ARBA00022679"/>
    </source>
</evidence>
<dbReference type="GO" id="GO:0016020">
    <property type="term" value="C:membrane"/>
    <property type="evidence" value="ECO:0007669"/>
    <property type="project" value="TreeGrafter"/>
</dbReference>
<name>A0A100VN13_PAEAM</name>
<dbReference type="PROSITE" id="PS00109">
    <property type="entry name" value="PROTEIN_KINASE_TYR"/>
    <property type="match status" value="1"/>
</dbReference>
<dbReference type="Gene3D" id="1.10.510.10">
    <property type="entry name" value="Transferase(Phosphotransferase) domain 1"/>
    <property type="match status" value="1"/>
</dbReference>
<comment type="caution">
    <text evidence="7">The sequence shown here is derived from an EMBL/GenBank/DDBJ whole genome shotgun (WGS) entry which is preliminary data.</text>
</comment>
<dbReference type="Proteomes" id="UP000069697">
    <property type="component" value="Unassembled WGS sequence"/>
</dbReference>
<dbReference type="EMBL" id="BCNV01000001">
    <property type="protein sequence ID" value="GAS82857.1"/>
    <property type="molecule type" value="Genomic_DNA"/>
</dbReference>
<dbReference type="CDD" id="cd14014">
    <property type="entry name" value="STKc_PknB_like"/>
    <property type="match status" value="1"/>
</dbReference>
<dbReference type="PANTHER" id="PTHR24348:SF22">
    <property type="entry name" value="NON-SPECIFIC SERINE_THREONINE PROTEIN KINASE"/>
    <property type="match status" value="1"/>
</dbReference>
<dbReference type="AlphaFoldDB" id="A0A100VN13"/>
<dbReference type="InterPro" id="IPR008266">
    <property type="entry name" value="Tyr_kinase_AS"/>
</dbReference>
<evidence type="ECO:0000256" key="2">
    <source>
        <dbReference type="ARBA" id="ARBA00022741"/>
    </source>
</evidence>
<dbReference type="PANTHER" id="PTHR24348">
    <property type="entry name" value="SERINE/THREONINE-PROTEIN KINASE UNC-51-RELATED"/>
    <property type="match status" value="1"/>
</dbReference>
<feature type="binding site" evidence="5">
    <location>
        <position position="298"/>
    </location>
    <ligand>
        <name>ATP</name>
        <dbReference type="ChEBI" id="CHEBI:30616"/>
    </ligand>
</feature>
<dbReference type="InterPro" id="IPR017441">
    <property type="entry name" value="Protein_kinase_ATP_BS"/>
</dbReference>
<dbReference type="InterPro" id="IPR000719">
    <property type="entry name" value="Prot_kinase_dom"/>
</dbReference>
<accession>A0A100VN13</accession>
<keyword evidence="1" id="KW-0808">Transferase</keyword>
<dbReference type="SMART" id="SM00219">
    <property type="entry name" value="TyrKc"/>
    <property type="match status" value="1"/>
</dbReference>
<dbReference type="Pfam" id="PF11796">
    <property type="entry name" value="DUF3323"/>
    <property type="match status" value="1"/>
</dbReference>
<dbReference type="SUPFAM" id="SSF56112">
    <property type="entry name" value="Protein kinase-like (PK-like)"/>
    <property type="match status" value="1"/>
</dbReference>
<dbReference type="InterPro" id="IPR045269">
    <property type="entry name" value="Atg1-like"/>
</dbReference>
<dbReference type="InterPro" id="IPR020635">
    <property type="entry name" value="Tyr_kinase_cat_dom"/>
</dbReference>
<evidence type="ECO:0000313" key="7">
    <source>
        <dbReference type="EMBL" id="GAS82857.1"/>
    </source>
</evidence>
<evidence type="ECO:0000259" key="6">
    <source>
        <dbReference type="PROSITE" id="PS50011"/>
    </source>
</evidence>
<evidence type="ECO:0000256" key="3">
    <source>
        <dbReference type="ARBA" id="ARBA00022777"/>
    </source>
</evidence>
<dbReference type="GO" id="GO:0004713">
    <property type="term" value="F:protein tyrosine kinase activity"/>
    <property type="evidence" value="ECO:0007669"/>
    <property type="project" value="InterPro"/>
</dbReference>
<dbReference type="InterPro" id="IPR011009">
    <property type="entry name" value="Kinase-like_dom_sf"/>
</dbReference>
<dbReference type="GO" id="GO:0000407">
    <property type="term" value="C:phagophore assembly site"/>
    <property type="evidence" value="ECO:0007669"/>
    <property type="project" value="TreeGrafter"/>
</dbReference>
<evidence type="ECO:0000256" key="5">
    <source>
        <dbReference type="PROSITE-ProRule" id="PRU10141"/>
    </source>
</evidence>
<feature type="domain" description="Protein kinase" evidence="6">
    <location>
        <begin position="269"/>
        <end position="533"/>
    </location>
</feature>
<reference evidence="7 8" key="1">
    <citation type="journal article" date="2016" name="Genome Announc.">
        <title>Draft Genome Sequence of Paenibacillus amylolyticus Heshi-A3, Isolated from Fermented Rice Bran in a Japanese Fermented Seafood Dish.</title>
        <authorList>
            <person name="Akuzawa S."/>
            <person name="Nagaoka J."/>
            <person name="Kanekatsu M."/>
            <person name="Kubota E."/>
            <person name="Ohtake R."/>
            <person name="Suzuki T."/>
            <person name="Kanesaki Y."/>
        </authorList>
    </citation>
    <scope>NUCLEOTIDE SEQUENCE [LARGE SCALE GENOMIC DNA]</scope>
    <source>
        <strain evidence="7 8">Heshi-A3</strain>
    </source>
</reference>
<dbReference type="GO" id="GO:0005776">
    <property type="term" value="C:autophagosome"/>
    <property type="evidence" value="ECO:0007669"/>
    <property type="project" value="TreeGrafter"/>
</dbReference>
<dbReference type="GO" id="GO:0004674">
    <property type="term" value="F:protein serine/threonine kinase activity"/>
    <property type="evidence" value="ECO:0007669"/>
    <property type="project" value="UniProtKB-KW"/>
</dbReference>
<keyword evidence="3 7" id="KW-0418">Kinase</keyword>
<dbReference type="GO" id="GO:0005524">
    <property type="term" value="F:ATP binding"/>
    <property type="evidence" value="ECO:0007669"/>
    <property type="project" value="UniProtKB-UniRule"/>
</dbReference>
<dbReference type="Pfam" id="PF00069">
    <property type="entry name" value="Pkinase"/>
    <property type="match status" value="1"/>
</dbReference>
<evidence type="ECO:0000256" key="4">
    <source>
        <dbReference type="ARBA" id="ARBA00022840"/>
    </source>
</evidence>
<dbReference type="PROSITE" id="PS00107">
    <property type="entry name" value="PROTEIN_KINASE_ATP"/>
    <property type="match status" value="1"/>
</dbReference>
<evidence type="ECO:0000313" key="8">
    <source>
        <dbReference type="Proteomes" id="UP000069697"/>
    </source>
</evidence>
<sequence length="708" mass="82780">MESSLQQLVEIFRNIDGFNRVFLLFRQKYRSYGRITRSTIVNLEDPTSDELRVLNGFFGSVYGNEKVIPITADKIEKEIRNSKYRELFDGYDLNDLLKMYYGGELTSKSEDKQRYDTEKKKFFQTLLSDYPMESSFYQFILFIKTYKNAPFIHIMHKKRPDSLKHLLELINKIFNYLPLKSNFYLPMLAYEFTGDYDYFSPKSDGGKMLLFALQVLNHLTLGTELIPNPNEEQIEDILKGNNILFCPDATKKTNRLWILDNEEERDYQLIPLKKIGEGSFAEVYRVFDPILKKELACKVLFERSRMFNNNEVEGDDHYLRFKREVKFLKEKASHRNIIEISKIQLVNEPFLFTMPLADASLDEWLGLNSNISEDIRISIFKDILSGIAYLHDRKISHRDLAPHNILLFKESDGTIVVKVADFGLAKDKRSQSKSTGLFVYGYGRAGYTAPEQLNSLKSADHLSDIYSLGAMLYYLFSERSPEERYRKTVKYQLIVMKAMEEERTKRYQTTKELIDDINLMDRKSMRKENFPFYSLENYEFKDFSTDVNFVLKCIASVQVEDSDRVIEKFIVPFKLIPINVFVECAKYDALMIPFVQMTEENISNISNNNEADWDQVSLLIDCIYYETQNIALQINVTRILMNIALKFNNLMAQSLLVGVLVSMNSFTLISQQVAFIIETNYSDYRDLLKCLLQGIEYPHEIQGILNDY</sequence>